<dbReference type="EMBL" id="KI669223">
    <property type="protein sequence ID" value="ETN68676.1"/>
    <property type="molecule type" value="Genomic_DNA"/>
</dbReference>
<dbReference type="STRING" id="51031.W2SIH6"/>
<reference evidence="2" key="1">
    <citation type="journal article" date="2014" name="Nat. Genet.">
        <title>Genome of the human hookworm Necator americanus.</title>
        <authorList>
            <person name="Tang Y.T."/>
            <person name="Gao X."/>
            <person name="Rosa B.A."/>
            <person name="Abubucker S."/>
            <person name="Hallsworth-Pepin K."/>
            <person name="Martin J."/>
            <person name="Tyagi R."/>
            <person name="Heizer E."/>
            <person name="Zhang X."/>
            <person name="Bhonagiri-Palsikar V."/>
            <person name="Minx P."/>
            <person name="Warren W.C."/>
            <person name="Wang Q."/>
            <person name="Zhan B."/>
            <person name="Hotez P.J."/>
            <person name="Sternberg P.W."/>
            <person name="Dougall A."/>
            <person name="Gaze S.T."/>
            <person name="Mulvenna J."/>
            <person name="Sotillo J."/>
            <person name="Ranganathan S."/>
            <person name="Rabelo E.M."/>
            <person name="Wilson R.K."/>
            <person name="Felgner P.L."/>
            <person name="Bethony J."/>
            <person name="Hawdon J.M."/>
            <person name="Gasser R.B."/>
            <person name="Loukas A."/>
            <person name="Mitreva M."/>
        </authorList>
    </citation>
    <scope>NUCLEOTIDE SEQUENCE [LARGE SCALE GENOMIC DNA]</scope>
</reference>
<keyword evidence="2" id="KW-1185">Reference proteome</keyword>
<gene>
    <name evidence="1" type="ORF">NECAME_05521</name>
</gene>
<dbReference type="OrthoDB" id="5817436at2759"/>
<dbReference type="KEGG" id="nai:NECAME_05521"/>
<dbReference type="AlphaFoldDB" id="W2SIH6"/>
<organism evidence="1 2">
    <name type="scientific">Necator americanus</name>
    <name type="common">Human hookworm</name>
    <dbReference type="NCBI Taxonomy" id="51031"/>
    <lineage>
        <taxon>Eukaryota</taxon>
        <taxon>Metazoa</taxon>
        <taxon>Ecdysozoa</taxon>
        <taxon>Nematoda</taxon>
        <taxon>Chromadorea</taxon>
        <taxon>Rhabditida</taxon>
        <taxon>Rhabditina</taxon>
        <taxon>Rhabditomorpha</taxon>
        <taxon>Strongyloidea</taxon>
        <taxon>Ancylostomatidae</taxon>
        <taxon>Bunostominae</taxon>
        <taxon>Necator</taxon>
    </lineage>
</organism>
<name>W2SIH6_NECAM</name>
<evidence type="ECO:0000313" key="2">
    <source>
        <dbReference type="Proteomes" id="UP000053676"/>
    </source>
</evidence>
<sequence length="105" mass="11476">MFPENIVAATFQQAQTKYVTIRPKILKVNDSLHLEMLNNGTLDYVKAALEYNDGINVLVQGNLAMASISHHMGLVLAHALEFSILITTRLTDCSAVGKGLAVIYC</sequence>
<accession>W2SIH6</accession>
<dbReference type="Proteomes" id="UP000053676">
    <property type="component" value="Unassembled WGS sequence"/>
</dbReference>
<evidence type="ECO:0000313" key="1">
    <source>
        <dbReference type="EMBL" id="ETN68676.1"/>
    </source>
</evidence>
<proteinExistence type="predicted"/>
<protein>
    <submittedName>
        <fullName evidence="1">Uncharacterized protein</fullName>
    </submittedName>
</protein>